<reference evidence="1 2" key="1">
    <citation type="submission" date="2019-03" db="EMBL/GenBank/DDBJ databases">
        <title>Draft genome of Gammaproteobacteria bacterium LSUCC0057, a member of the SAR92 clade.</title>
        <authorList>
            <person name="Lanclos V.C."/>
            <person name="Doiron C."/>
            <person name="Henson M.W."/>
            <person name="Thrash J.C."/>
        </authorList>
    </citation>
    <scope>NUCLEOTIDE SEQUENCE [LARGE SCALE GENOMIC DNA]</scope>
    <source>
        <strain evidence="1 2">LSUCC0057</strain>
    </source>
</reference>
<dbReference type="Pfam" id="PF07021">
    <property type="entry name" value="MetW"/>
    <property type="match status" value="1"/>
</dbReference>
<protein>
    <submittedName>
        <fullName evidence="1">Methionine biosynthesis protein MetW</fullName>
    </submittedName>
</protein>
<dbReference type="SUPFAM" id="SSF53335">
    <property type="entry name" value="S-adenosyl-L-methionine-dependent methyltransferases"/>
    <property type="match status" value="1"/>
</dbReference>
<dbReference type="InterPro" id="IPR029063">
    <property type="entry name" value="SAM-dependent_MTases_sf"/>
</dbReference>
<dbReference type="Gene3D" id="3.40.50.150">
    <property type="entry name" value="Vaccinia Virus protein VP39"/>
    <property type="match status" value="1"/>
</dbReference>
<dbReference type="Proteomes" id="UP000298133">
    <property type="component" value="Unassembled WGS sequence"/>
</dbReference>
<gene>
    <name evidence="1" type="primary">metW</name>
    <name evidence="1" type="ORF">E3W66_07120</name>
</gene>
<organism evidence="1 2">
    <name type="scientific">Gammaproteobacteria bacterium LSUCC0057</name>
    <dbReference type="NCBI Taxonomy" id="2559237"/>
    <lineage>
        <taxon>Bacteria</taxon>
        <taxon>Pseudomonadati</taxon>
        <taxon>Pseudomonadota</taxon>
        <taxon>Gammaproteobacteria</taxon>
        <taxon>Cellvibrionales</taxon>
        <taxon>Porticoccaceae</taxon>
        <taxon>SAR92 clade</taxon>
    </lineage>
</organism>
<comment type="caution">
    <text evidence="1">The sequence shown here is derived from an EMBL/GenBank/DDBJ whole genome shotgun (WGS) entry which is preliminary data.</text>
</comment>
<proteinExistence type="predicted"/>
<evidence type="ECO:0000313" key="2">
    <source>
        <dbReference type="Proteomes" id="UP000298133"/>
    </source>
</evidence>
<keyword evidence="2" id="KW-1185">Reference proteome</keyword>
<name>A0A4Y8UJL3_9GAMM</name>
<accession>A0A4Y8UJL3</accession>
<dbReference type="AlphaFoldDB" id="A0A4Y8UJL3"/>
<dbReference type="InterPro" id="IPR010743">
    <property type="entry name" value="Methionine_synth_MetW"/>
</dbReference>
<sequence length="198" mass="23085">MRADFEFITRWIEPQSRVLDLGCGDGWLLSELARQRQVRGYGLEIDADSIQACIARGVNVIEQDLNNSLDNFSDHSFDTVVMTQALQAMRYPHLVLDEMLRIGRHCIVTFPNFGQWRARAYLALRGRMPVTKQLAYQWYDTPNIHFFTYRDFEQLCAERGIAILQRKRLASAWPDRWLTGLLPNLFTETAVYQLSRKP</sequence>
<dbReference type="NCBIfam" id="TIGR02081">
    <property type="entry name" value="metW"/>
    <property type="match status" value="1"/>
</dbReference>
<dbReference type="OrthoDB" id="9792690at2"/>
<evidence type="ECO:0000313" key="1">
    <source>
        <dbReference type="EMBL" id="TFH68007.1"/>
    </source>
</evidence>
<dbReference type="CDD" id="cd02440">
    <property type="entry name" value="AdoMet_MTases"/>
    <property type="match status" value="1"/>
</dbReference>
<dbReference type="EMBL" id="SPIA01000002">
    <property type="protein sequence ID" value="TFH68007.1"/>
    <property type="molecule type" value="Genomic_DNA"/>
</dbReference>